<evidence type="ECO:0000313" key="3">
    <source>
        <dbReference type="Proteomes" id="UP001159363"/>
    </source>
</evidence>
<evidence type="ECO:0000256" key="1">
    <source>
        <dbReference type="SAM" id="Phobius"/>
    </source>
</evidence>
<accession>A0ABQ9HHU3</accession>
<comment type="caution">
    <text evidence="2">The sequence shown here is derived from an EMBL/GenBank/DDBJ whole genome shotgun (WGS) entry which is preliminary data.</text>
</comment>
<dbReference type="Gene3D" id="3.30.420.10">
    <property type="entry name" value="Ribonuclease H-like superfamily/Ribonuclease H"/>
    <property type="match status" value="1"/>
</dbReference>
<gene>
    <name evidence="2" type="ORF">PR048_015758</name>
</gene>
<keyword evidence="1" id="KW-0812">Transmembrane</keyword>
<dbReference type="PANTHER" id="PTHR47326">
    <property type="entry name" value="TRANSPOSABLE ELEMENT TC3 TRANSPOSASE-LIKE PROTEIN"/>
    <property type="match status" value="1"/>
</dbReference>
<dbReference type="EMBL" id="JARBHB010000005">
    <property type="protein sequence ID" value="KAJ8883903.1"/>
    <property type="molecule type" value="Genomic_DNA"/>
</dbReference>
<dbReference type="InterPro" id="IPR036397">
    <property type="entry name" value="RNaseH_sf"/>
</dbReference>
<proteinExistence type="predicted"/>
<dbReference type="PANTHER" id="PTHR47326:SF1">
    <property type="entry name" value="HTH PSQ-TYPE DOMAIN-CONTAINING PROTEIN"/>
    <property type="match status" value="1"/>
</dbReference>
<organism evidence="2 3">
    <name type="scientific">Dryococelus australis</name>
    <dbReference type="NCBI Taxonomy" id="614101"/>
    <lineage>
        <taxon>Eukaryota</taxon>
        <taxon>Metazoa</taxon>
        <taxon>Ecdysozoa</taxon>
        <taxon>Arthropoda</taxon>
        <taxon>Hexapoda</taxon>
        <taxon>Insecta</taxon>
        <taxon>Pterygota</taxon>
        <taxon>Neoptera</taxon>
        <taxon>Polyneoptera</taxon>
        <taxon>Phasmatodea</taxon>
        <taxon>Verophasmatodea</taxon>
        <taxon>Anareolatae</taxon>
        <taxon>Phasmatidae</taxon>
        <taxon>Eurycanthinae</taxon>
        <taxon>Dryococelus</taxon>
    </lineage>
</organism>
<keyword evidence="3" id="KW-1185">Reference proteome</keyword>
<keyword evidence="1" id="KW-1133">Transmembrane helix</keyword>
<evidence type="ECO:0000313" key="2">
    <source>
        <dbReference type="EMBL" id="KAJ8883903.1"/>
    </source>
</evidence>
<name>A0ABQ9HHU3_9NEOP</name>
<feature type="transmembrane region" description="Helical" evidence="1">
    <location>
        <begin position="77"/>
        <end position="103"/>
    </location>
</feature>
<reference evidence="2 3" key="1">
    <citation type="submission" date="2023-02" db="EMBL/GenBank/DDBJ databases">
        <title>LHISI_Scaffold_Assembly.</title>
        <authorList>
            <person name="Stuart O.P."/>
            <person name="Cleave R."/>
            <person name="Magrath M.J.L."/>
            <person name="Mikheyev A.S."/>
        </authorList>
    </citation>
    <scope>NUCLEOTIDE SEQUENCE [LARGE SCALE GENOMIC DNA]</scope>
    <source>
        <strain evidence="2">Daus_M_001</strain>
        <tissue evidence="2">Leg muscle</tissue>
    </source>
</reference>
<dbReference type="Proteomes" id="UP001159363">
    <property type="component" value="Chromosome 4"/>
</dbReference>
<sequence>MNMEIVISDGAEDDGGDFIDALTHPSNTFAATSDMKKAEYGENTGYLIPEDPNGIVDRLRYFIDIQKRGLMRRLVHLMLIVELIIVLIAVLIVALIIVLTAVLTDGKIARLIEKLIKKQTCFWHEGAPAQRAVRQHLDRPSGLRYIGQAGLIAWPPQSPDLTPLDYFVERPHEVFFFFVYETPLASEEGLVARVVAAAEQIQHTPSIIERVYMGTCFADTTCERKVLVTTLSSSCSARSARSTAPGILCREARYSNVGWRRVGTSHLGAGDVLDLLGIASRGASAFCIMWHDEPAPREGRLWGRSFESWHWQHSGSAPRLIMEPHHEELA</sequence>
<protein>
    <submittedName>
        <fullName evidence="2">Uncharacterized protein</fullName>
    </submittedName>
</protein>
<keyword evidence="1" id="KW-0472">Membrane</keyword>